<dbReference type="EMBL" id="JAHUZD010000022">
    <property type="protein sequence ID" value="KAI3406706.2"/>
    <property type="molecule type" value="Genomic_DNA"/>
</dbReference>
<keyword evidence="6 15" id="KW-0547">Nucleotide-binding</keyword>
<dbReference type="PROSITE" id="PS00154">
    <property type="entry name" value="ATPASE_E1_E2"/>
    <property type="match status" value="1"/>
</dbReference>
<dbReference type="GO" id="GO:0005802">
    <property type="term" value="C:trans-Golgi network"/>
    <property type="evidence" value="ECO:0007669"/>
    <property type="project" value="TreeGrafter"/>
</dbReference>
<evidence type="ECO:0000256" key="18">
    <source>
        <dbReference type="SAM" id="Phobius"/>
    </source>
</evidence>
<evidence type="ECO:0000256" key="5">
    <source>
        <dbReference type="ARBA" id="ARBA00022723"/>
    </source>
</evidence>
<dbReference type="SUPFAM" id="SSF56784">
    <property type="entry name" value="HAD-like"/>
    <property type="match status" value="1"/>
</dbReference>
<keyword evidence="9" id="KW-1278">Translocase</keyword>
<evidence type="ECO:0000256" key="4">
    <source>
        <dbReference type="ARBA" id="ARBA00022692"/>
    </source>
</evidence>
<evidence type="ECO:0000256" key="14">
    <source>
        <dbReference type="PIRSR" id="PIRSR606539-1"/>
    </source>
</evidence>
<evidence type="ECO:0000256" key="13">
    <source>
        <dbReference type="ARBA" id="ARBA00049128"/>
    </source>
</evidence>
<sequence length="1883" mass="213103">MTLDKLIDSHKLISQQQVSQQQVSQQQVNQQQASQQQAFPSLNMNLDSDAKEPSRNGRKSIDSIDSIDRQYKDGRHSEDSIDRQYKDGRHSEDSIDRQYKDGRHSEDSIDRQGKDNNNLLVAGSLHPKRKRGLSLRTQLFNKAFNIQTEPYPPQSETNQPQLQPQPQPQPQLTPVHNVAFEAQNEIELENISKNRFFMPPPAINIEKSPEPISVNSKAINYDLPYITVDAHLTKSSTHLTADSMKTNTSTNSFLAKRQRLHRVPRNAFIRKVVDLKNKILGIKCLPSTECGRIIPLSVNPESVNEYYQDEYYLPKLKGFIDERTNQPYVSNLITSSKYTIYTFLPKQLRAQFSKIANCYFMVVAIMQMIPGWSTTGHYTTIIPLCIFISISIAREGFDDWKRHGHDKEENNKLTTVVREDTEFSNFDAQSINTIMTETIPVVPGQSLLKSHHLQVQLTVSKNSSLSDIGDSLTQENLSFTNKEAIRSYNLKECPTKWKNVKVGDIVKINENEWFPADVILIGTSNKQTQEAFVETMALDGETNLKPKVPHREISKRASTVPGLKNLRTLVTTEDPNIDLYNFEASFQIEDTVYPLGSENVVYRGSILRNTESVLGLVVFTGEETKIRMNNIKNPRTKAPKLQKNINYIVSFMVFVVIMLSAFSTMAQRIKLNETRNKAWYLQGQDAGVAATLMGFIIMYNTLIPLSLYVTMEIIKVMQLCFLQFDIDMYHKESNTPADAKTATILEELGQVSYIFSDKTGTLTDNKMIFRKFSVCGVSWLHDLDLMLNERAEPGNTDIQPLIPRTSLHYIPLSLSQQHTSLAKKTPEDKTNGVSARISTTSLVRESMDVGQSGLSAKTWVSTAQPHKVQDTLNSIQLLRYLQSHPQTLFSKKAKFFLLSLAICNTCLPRKIEKKESRQRVNDSCSSLEEVAENQEVLDDASITYQAASPDELALVQAARDLGYVVFDRQTDKLIIKTYPNGFNEEAILEEYQILDVIEFSSVRKRMSVIVRFPDGRICLICKGADNIILEKLKNSKLAKVKAKEISAQSAERKMEEADVILQSRFSQDLESRKSGLSMRQSFNISSAVSNRMNTIDNALMGVQEEEIEDIAERARKSLHLQQAKRYTFELNGSELESGEDLETTNNQNNHHRMRAVTATTATAATAATNVHFIPNDKLLVNEEFLIEKTLEHIEEYSTEGLRTLLYSFKWLDKKDYEAWHNEYTAAKTELTDRAKLVETIGGKIENNLELVGATAIEDKLQDGVSEAIVKLRRAGIKLWMLTGDKRETAINIGYSCQLIKDYSTVVILSNDDEQSVIIDLINSTLKDIQGGRVAHCVLVIDGSTLADVEANPQLLSNFLNLCVEVDSTICCRASPSQKASMVSAVRHLKSEAVTLAIGDGANDIAMIQSADIGVGVTGKEGLQAARSADYAIAQFRFLLKLLLVNGRYNYVRTSKFVLCTFYKELIFYLTQCIFQRNTLFSGSSMYESWSLSMFNTLFTSLPVICIGMFDKDLKPATLLAVPELYSKGRLYQAFNLKVFISWMVLATLQSIGICFLAFYCWGSTALRDNTVFALGSLMFGALVIIINAKCVLLEMQNRQWLAFASFIISVGGFGLWNVLIMFLYRSKESTIFFVAYGLFEWGRDQSWWAALLLFSTIPLLFDIFIKIFKFMFKPNDDEIFRVYEQDIELRRFFENTAYKELFQSWTFPRDQSTTKASFIKLFKKIGLCRGSSSSSSSNNNNNNNNNNSNSNSNMNVNTNTNSNNSSRLELDIEMNEMNDNRNTNDPNTQSSINRKRAGTNPMEHELPSSGEGYKMYGNDYSRSVDSDGYETLPSGKRVRIKKRKSRISKWSLSKAFGVSDDDDDVDAIIDARLRNLRAEEEGN</sequence>
<comment type="catalytic activity">
    <reaction evidence="13">
        <text>a 1,2-diacyl-sn-glycero-3-phosphoethanolamine(out) + ATP + H2O = a 1,2-diacyl-sn-glycero-3-phosphoethanolamine(in) + ADP + phosphate + H(+)</text>
        <dbReference type="Rhea" id="RHEA:66132"/>
        <dbReference type="ChEBI" id="CHEBI:15377"/>
        <dbReference type="ChEBI" id="CHEBI:15378"/>
        <dbReference type="ChEBI" id="CHEBI:30616"/>
        <dbReference type="ChEBI" id="CHEBI:43474"/>
        <dbReference type="ChEBI" id="CHEBI:64612"/>
        <dbReference type="ChEBI" id="CHEBI:456216"/>
    </reaction>
    <physiologicalReaction direction="left-to-right" evidence="13">
        <dbReference type="Rhea" id="RHEA:66133"/>
    </physiologicalReaction>
</comment>
<dbReference type="GO" id="GO:0006892">
    <property type="term" value="P:post-Golgi vesicle-mediated transport"/>
    <property type="evidence" value="ECO:0007669"/>
    <property type="project" value="TreeGrafter"/>
</dbReference>
<feature type="binding site" evidence="15">
    <location>
        <position position="758"/>
    </location>
    <ligand>
        <name>ATP</name>
        <dbReference type="ChEBI" id="CHEBI:30616"/>
    </ligand>
</feature>
<keyword evidence="5 16" id="KW-0479">Metal-binding</keyword>
<dbReference type="NCBIfam" id="TIGR01494">
    <property type="entry name" value="ATPase_P-type"/>
    <property type="match status" value="1"/>
</dbReference>
<feature type="binding site" evidence="15">
    <location>
        <position position="951"/>
    </location>
    <ligand>
        <name>ATP</name>
        <dbReference type="ChEBI" id="CHEBI:30616"/>
    </ligand>
</feature>
<reference evidence="21" key="1">
    <citation type="journal article" date="2022" name="DNA Res.">
        <title>Genome analysis of five recently described species of the CUG-Ser clade uncovers Candida theae as a new hybrid lineage with pathogenic potential in the Candida parapsilosis species complex.</title>
        <authorList>
            <person name="Mixao V."/>
            <person name="Del Olmo V."/>
            <person name="Hegedusova E."/>
            <person name="Saus E."/>
            <person name="Pryszcz L."/>
            <person name="Cillingova A."/>
            <person name="Nosek J."/>
            <person name="Gabaldon T."/>
        </authorList>
    </citation>
    <scope>NUCLEOTIDE SEQUENCE</scope>
    <source>
        <strain evidence="21">CBS 10844</strain>
    </source>
</reference>
<feature type="binding site" evidence="15">
    <location>
        <position position="1378"/>
    </location>
    <ligand>
        <name>ATP</name>
        <dbReference type="ChEBI" id="CHEBI:30616"/>
    </ligand>
</feature>
<feature type="binding site" evidence="15">
    <location>
        <position position="1284"/>
    </location>
    <ligand>
        <name>ATP</name>
        <dbReference type="ChEBI" id="CHEBI:30616"/>
    </ligand>
</feature>
<evidence type="ECO:0000256" key="17">
    <source>
        <dbReference type="SAM" id="MobiDB-lite"/>
    </source>
</evidence>
<dbReference type="SUPFAM" id="SSF81653">
    <property type="entry name" value="Calcium ATPase, transduction domain A"/>
    <property type="match status" value="1"/>
</dbReference>
<dbReference type="Gene3D" id="2.70.150.10">
    <property type="entry name" value="Calcium-transporting ATPase, cytoplasmic transduction domain A"/>
    <property type="match status" value="1"/>
</dbReference>
<dbReference type="InterPro" id="IPR023298">
    <property type="entry name" value="ATPase_P-typ_TM_dom_sf"/>
</dbReference>
<dbReference type="FunFam" id="3.40.50.1000:FF:000172">
    <property type="entry name" value="Phospholipid-transporting ATPase"/>
    <property type="match status" value="1"/>
</dbReference>
<feature type="compositionally biased region" description="Polar residues" evidence="17">
    <location>
        <begin position="148"/>
        <end position="158"/>
    </location>
</feature>
<feature type="region of interest" description="Disordered" evidence="17">
    <location>
        <begin position="1730"/>
        <end position="1765"/>
    </location>
</feature>
<dbReference type="Gene3D" id="3.40.1110.10">
    <property type="entry name" value="Calcium-transporting ATPase, cytoplasmic domain N"/>
    <property type="match status" value="1"/>
</dbReference>
<feature type="binding site" evidence="15">
    <location>
        <position position="1282"/>
    </location>
    <ligand>
        <name>ATP</name>
        <dbReference type="ChEBI" id="CHEBI:30616"/>
    </ligand>
</feature>
<dbReference type="InterPro" id="IPR023214">
    <property type="entry name" value="HAD_sf"/>
</dbReference>
<dbReference type="GO" id="GO:0032456">
    <property type="term" value="P:endocytic recycling"/>
    <property type="evidence" value="ECO:0007669"/>
    <property type="project" value="TreeGrafter"/>
</dbReference>
<keyword evidence="10 18" id="KW-1133">Transmembrane helix</keyword>
<feature type="compositionally biased region" description="Basic and acidic residues" evidence="17">
    <location>
        <begin position="48"/>
        <end position="114"/>
    </location>
</feature>
<feature type="region of interest" description="Disordered" evidence="17">
    <location>
        <begin position="1777"/>
        <end position="1812"/>
    </location>
</feature>
<evidence type="ECO:0000256" key="6">
    <source>
        <dbReference type="ARBA" id="ARBA00022741"/>
    </source>
</evidence>
<feature type="transmembrane region" description="Helical" evidence="18">
    <location>
        <begin position="686"/>
        <end position="709"/>
    </location>
</feature>
<dbReference type="InterPro" id="IPR018303">
    <property type="entry name" value="ATPase_P-typ_P_site"/>
</dbReference>
<dbReference type="FunFam" id="3.40.1110.10:FF:000159">
    <property type="entry name" value="Phospholipid-transporting ATPase"/>
    <property type="match status" value="1"/>
</dbReference>
<feature type="binding site" evidence="16">
    <location>
        <position position="1403"/>
    </location>
    <ligand>
        <name>Mg(2+)</name>
        <dbReference type="ChEBI" id="CHEBI:18420"/>
    </ligand>
</feature>
<comment type="caution">
    <text evidence="21">The sequence shown here is derived from an EMBL/GenBank/DDBJ whole genome shotgun (WGS) entry which is preliminary data.</text>
</comment>
<evidence type="ECO:0000256" key="9">
    <source>
        <dbReference type="ARBA" id="ARBA00022967"/>
    </source>
</evidence>
<evidence type="ECO:0000256" key="11">
    <source>
        <dbReference type="ARBA" id="ARBA00023136"/>
    </source>
</evidence>
<feature type="transmembrane region" description="Helical" evidence="18">
    <location>
        <begin position="1600"/>
        <end position="1625"/>
    </location>
</feature>
<dbReference type="GO" id="GO:0005886">
    <property type="term" value="C:plasma membrane"/>
    <property type="evidence" value="ECO:0007669"/>
    <property type="project" value="TreeGrafter"/>
</dbReference>
<dbReference type="Pfam" id="PF13246">
    <property type="entry name" value="Cation_ATPase"/>
    <property type="match status" value="1"/>
</dbReference>
<feature type="transmembrane region" description="Helical" evidence="18">
    <location>
        <begin position="1645"/>
        <end position="1665"/>
    </location>
</feature>
<accession>A0AAI9T1R3</accession>
<dbReference type="EC" id="7.6.2.1" evidence="3"/>
<evidence type="ECO:0000256" key="8">
    <source>
        <dbReference type="ARBA" id="ARBA00022842"/>
    </source>
</evidence>
<evidence type="ECO:0000256" key="12">
    <source>
        <dbReference type="ARBA" id="ARBA00034036"/>
    </source>
</evidence>
<comment type="subcellular location">
    <subcellularLocation>
        <location evidence="1">Membrane</location>
        <topology evidence="1">Multi-pass membrane protein</topology>
    </subcellularLocation>
</comment>
<dbReference type="PANTHER" id="PTHR24092:SF174">
    <property type="entry name" value="PHOSPHOLIPID-TRANSPORTING ATPASE DNF3-RELATED"/>
    <property type="match status" value="1"/>
</dbReference>
<feature type="compositionally biased region" description="Low complexity" evidence="17">
    <location>
        <begin position="1731"/>
        <end position="1765"/>
    </location>
</feature>
<dbReference type="PANTHER" id="PTHR24092">
    <property type="entry name" value="PROBABLE PHOSPHOLIPID-TRANSPORTING ATPASE"/>
    <property type="match status" value="1"/>
</dbReference>
<dbReference type="GO" id="GO:0016887">
    <property type="term" value="F:ATP hydrolysis activity"/>
    <property type="evidence" value="ECO:0007669"/>
    <property type="project" value="InterPro"/>
</dbReference>
<feature type="domain" description="P-type ATPase C-terminal" evidence="20">
    <location>
        <begin position="1425"/>
        <end position="1675"/>
    </location>
</feature>
<feature type="active site" description="4-aspartylphosphate intermediate" evidence="14">
    <location>
        <position position="757"/>
    </location>
</feature>
<feature type="region of interest" description="Disordered" evidence="17">
    <location>
        <begin position="44"/>
        <end position="125"/>
    </location>
</feature>
<dbReference type="Proteomes" id="UP001202479">
    <property type="component" value="Unassembled WGS sequence"/>
</dbReference>
<feature type="binding site" evidence="15">
    <location>
        <position position="999"/>
    </location>
    <ligand>
        <name>ATP</name>
        <dbReference type="ChEBI" id="CHEBI:30616"/>
    </ligand>
</feature>
<dbReference type="InterPro" id="IPR032631">
    <property type="entry name" value="P-type_ATPase_N"/>
</dbReference>
<feature type="transmembrane region" description="Helical" evidence="18">
    <location>
        <begin position="645"/>
        <end position="666"/>
    </location>
</feature>
<feature type="binding site" evidence="15">
    <location>
        <position position="1402"/>
    </location>
    <ligand>
        <name>ATP</name>
        <dbReference type="ChEBI" id="CHEBI:30616"/>
    </ligand>
</feature>
<evidence type="ECO:0000256" key="1">
    <source>
        <dbReference type="ARBA" id="ARBA00004141"/>
    </source>
</evidence>
<evidence type="ECO:0000256" key="16">
    <source>
        <dbReference type="PIRSR" id="PIRSR606539-3"/>
    </source>
</evidence>
<dbReference type="InterPro" id="IPR008250">
    <property type="entry name" value="ATPase_P-typ_transduc_dom_A_sf"/>
</dbReference>
<name>A0AAI9T1R3_9ASCO</name>
<feature type="region of interest" description="Disordered" evidence="17">
    <location>
        <begin position="148"/>
        <end position="171"/>
    </location>
</feature>
<dbReference type="Pfam" id="PF16209">
    <property type="entry name" value="PhoLip_ATPase_N"/>
    <property type="match status" value="1"/>
</dbReference>
<evidence type="ECO:0000259" key="19">
    <source>
        <dbReference type="Pfam" id="PF16209"/>
    </source>
</evidence>
<comment type="similarity">
    <text evidence="2">Belongs to the cation transport ATPase (P-type) (TC 3.A.3) family. Type IV subfamily.</text>
</comment>
<feature type="binding site" evidence="15">
    <location>
        <position position="1202"/>
    </location>
    <ligand>
        <name>ATP</name>
        <dbReference type="ChEBI" id="CHEBI:30616"/>
    </ligand>
</feature>
<feature type="compositionally biased region" description="Polar residues" evidence="17">
    <location>
        <begin position="1780"/>
        <end position="1792"/>
    </location>
</feature>
<dbReference type="InterPro" id="IPR036412">
    <property type="entry name" value="HAD-like_sf"/>
</dbReference>
<dbReference type="InterPro" id="IPR006539">
    <property type="entry name" value="P-type_ATPase_IV"/>
</dbReference>
<dbReference type="Gene3D" id="3.40.50.1000">
    <property type="entry name" value="HAD superfamily/HAD-like"/>
    <property type="match status" value="1"/>
</dbReference>
<comment type="catalytic activity">
    <reaction evidence="12">
        <text>ATP + H2O + phospholipidSide 1 = ADP + phosphate + phospholipidSide 2.</text>
        <dbReference type="EC" id="7.6.2.1"/>
    </reaction>
</comment>
<feature type="binding site" evidence="16">
    <location>
        <position position="757"/>
    </location>
    <ligand>
        <name>Mg(2+)</name>
        <dbReference type="ChEBI" id="CHEBI:18420"/>
    </ligand>
</feature>
<feature type="transmembrane region" description="Helical" evidence="18">
    <location>
        <begin position="1571"/>
        <end position="1588"/>
    </location>
</feature>
<dbReference type="Pfam" id="PF16212">
    <property type="entry name" value="PhoLip_ATPase_C"/>
    <property type="match status" value="1"/>
</dbReference>
<feature type="binding site" evidence="15">
    <location>
        <position position="759"/>
    </location>
    <ligand>
        <name>ATP</name>
        <dbReference type="ChEBI" id="CHEBI:30616"/>
    </ligand>
</feature>
<feature type="binding site" evidence="16">
    <location>
        <position position="1399"/>
    </location>
    <ligand>
        <name>Mg(2+)</name>
        <dbReference type="ChEBI" id="CHEBI:18420"/>
    </ligand>
</feature>
<gene>
    <name evidence="21" type="ORF">KGF56_000552</name>
</gene>
<feature type="binding site" evidence="15">
    <location>
        <position position="1022"/>
    </location>
    <ligand>
        <name>ATP</name>
        <dbReference type="ChEBI" id="CHEBI:30616"/>
    </ligand>
</feature>
<feature type="binding site" evidence="15">
    <location>
        <position position="757"/>
    </location>
    <ligand>
        <name>ATP</name>
        <dbReference type="ChEBI" id="CHEBI:30616"/>
    </ligand>
</feature>
<dbReference type="Pfam" id="PF00702">
    <property type="entry name" value="Hydrolase"/>
    <property type="match status" value="1"/>
</dbReference>
<dbReference type="SUPFAM" id="SSF81665">
    <property type="entry name" value="Calcium ATPase, transmembrane domain M"/>
    <property type="match status" value="1"/>
</dbReference>
<evidence type="ECO:0000256" key="7">
    <source>
        <dbReference type="ARBA" id="ARBA00022840"/>
    </source>
</evidence>
<feature type="binding site" evidence="15">
    <location>
        <position position="1283"/>
    </location>
    <ligand>
        <name>ATP</name>
        <dbReference type="ChEBI" id="CHEBI:30616"/>
    </ligand>
</feature>
<evidence type="ECO:0000256" key="15">
    <source>
        <dbReference type="PIRSR" id="PIRSR606539-2"/>
    </source>
</evidence>
<evidence type="ECO:0000313" key="21">
    <source>
        <dbReference type="EMBL" id="KAI3406706.2"/>
    </source>
</evidence>
<dbReference type="InterPro" id="IPR023299">
    <property type="entry name" value="ATPase_P-typ_cyto_dom_N"/>
</dbReference>
<protein>
    <recommendedName>
        <fullName evidence="3">P-type phospholipid transporter</fullName>
        <ecNumber evidence="3">7.6.2.1</ecNumber>
    </recommendedName>
</protein>
<evidence type="ECO:0000259" key="20">
    <source>
        <dbReference type="Pfam" id="PF16212"/>
    </source>
</evidence>
<keyword evidence="4 18" id="KW-0812">Transmembrane</keyword>
<dbReference type="GeneID" id="73378169"/>
<keyword evidence="11 18" id="KW-0472">Membrane</keyword>
<proteinExistence type="inferred from homology"/>
<dbReference type="NCBIfam" id="TIGR01652">
    <property type="entry name" value="ATPase-Plipid"/>
    <property type="match status" value="2"/>
</dbReference>
<organism evidence="21 22">
    <name type="scientific">Candida oxycetoniae</name>
    <dbReference type="NCBI Taxonomy" id="497107"/>
    <lineage>
        <taxon>Eukaryota</taxon>
        <taxon>Fungi</taxon>
        <taxon>Dikarya</taxon>
        <taxon>Ascomycota</taxon>
        <taxon>Saccharomycotina</taxon>
        <taxon>Pichiomycetes</taxon>
        <taxon>Debaryomycetaceae</taxon>
        <taxon>Candida/Lodderomyces clade</taxon>
        <taxon>Candida</taxon>
    </lineage>
</organism>
<feature type="binding site" evidence="15">
    <location>
        <position position="1372"/>
    </location>
    <ligand>
        <name>ATP</name>
        <dbReference type="ChEBI" id="CHEBI:30616"/>
    </ligand>
</feature>
<feature type="binding site" evidence="16">
    <location>
        <position position="759"/>
    </location>
    <ligand>
        <name>Mg(2+)</name>
        <dbReference type="ChEBI" id="CHEBI:18420"/>
    </ligand>
</feature>
<evidence type="ECO:0000256" key="10">
    <source>
        <dbReference type="ARBA" id="ARBA00022989"/>
    </source>
</evidence>
<dbReference type="GO" id="GO:0140346">
    <property type="term" value="F:phosphatidylserine flippase activity"/>
    <property type="evidence" value="ECO:0007669"/>
    <property type="project" value="UniProtKB-ARBA"/>
</dbReference>
<dbReference type="GO" id="GO:0000287">
    <property type="term" value="F:magnesium ion binding"/>
    <property type="evidence" value="ECO:0007669"/>
    <property type="project" value="InterPro"/>
</dbReference>
<evidence type="ECO:0000313" key="22">
    <source>
        <dbReference type="Proteomes" id="UP001202479"/>
    </source>
</evidence>
<keyword evidence="7 15" id="KW-0067">ATP-binding</keyword>
<keyword evidence="8 16" id="KW-0460">Magnesium</keyword>
<dbReference type="RefSeq" id="XP_049182451.1">
    <property type="nucleotide sequence ID" value="XM_049326476.1"/>
</dbReference>
<dbReference type="InterPro" id="IPR032630">
    <property type="entry name" value="P_typ_ATPase_c"/>
</dbReference>
<feature type="transmembrane region" description="Helical" evidence="18">
    <location>
        <begin position="1539"/>
        <end position="1559"/>
    </location>
</feature>
<dbReference type="SUPFAM" id="SSF81660">
    <property type="entry name" value="Metal cation-transporting ATPase, ATP-binding domain N"/>
    <property type="match status" value="1"/>
</dbReference>
<feature type="binding site" evidence="15">
    <location>
        <position position="1403"/>
    </location>
    <ligand>
        <name>ATP</name>
        <dbReference type="ChEBI" id="CHEBI:30616"/>
    </ligand>
</feature>
<evidence type="ECO:0000256" key="3">
    <source>
        <dbReference type="ARBA" id="ARBA00012189"/>
    </source>
</evidence>
<keyword evidence="22" id="KW-1185">Reference proteome</keyword>
<comment type="cofactor">
    <cofactor evidence="16">
        <name>Mg(2+)</name>
        <dbReference type="ChEBI" id="CHEBI:18420"/>
    </cofactor>
</comment>
<dbReference type="GO" id="GO:0005524">
    <property type="term" value="F:ATP binding"/>
    <property type="evidence" value="ECO:0007669"/>
    <property type="project" value="UniProtKB-KW"/>
</dbReference>
<feature type="domain" description="P-type ATPase N-terminal" evidence="19">
    <location>
        <begin position="324"/>
        <end position="381"/>
    </location>
</feature>
<evidence type="ECO:0000256" key="2">
    <source>
        <dbReference type="ARBA" id="ARBA00008109"/>
    </source>
</evidence>
<dbReference type="InterPro" id="IPR001757">
    <property type="entry name" value="P_typ_ATPase"/>
</dbReference>